<gene>
    <name evidence="1" type="ORF">ACFSKK_02025</name>
</gene>
<dbReference type="RefSeq" id="WP_212134892.1">
    <property type="nucleotide sequence ID" value="NZ_CP095550.1"/>
</dbReference>
<dbReference type="EMBL" id="JBHUIK010000001">
    <property type="protein sequence ID" value="MFD2212484.1"/>
    <property type="molecule type" value="Genomic_DNA"/>
</dbReference>
<evidence type="ECO:0000313" key="1">
    <source>
        <dbReference type="EMBL" id="MFD2212484.1"/>
    </source>
</evidence>
<dbReference type="Proteomes" id="UP001597318">
    <property type="component" value="Unassembled WGS sequence"/>
</dbReference>
<sequence>MPVVQFVENNTVVLTQLLEKPPSENENIKIKGRKGKVSTIKITDDNVVYVYVIFDKVVKNNPANDPKKKKR</sequence>
<accession>A0ABW5BSI6</accession>
<reference evidence="2" key="1">
    <citation type="journal article" date="2019" name="Int. J. Syst. Evol. Microbiol.">
        <title>The Global Catalogue of Microorganisms (GCM) 10K type strain sequencing project: providing services to taxonomists for standard genome sequencing and annotation.</title>
        <authorList>
            <consortium name="The Broad Institute Genomics Platform"/>
            <consortium name="The Broad Institute Genome Sequencing Center for Infectious Disease"/>
            <person name="Wu L."/>
            <person name="Ma J."/>
        </authorList>
    </citation>
    <scope>NUCLEOTIDE SEQUENCE [LARGE SCALE GENOMIC DNA]</scope>
    <source>
        <strain evidence="2">CGMCC 1.15474</strain>
    </source>
</reference>
<comment type="caution">
    <text evidence="1">The sequence shown here is derived from an EMBL/GenBank/DDBJ whole genome shotgun (WGS) entry which is preliminary data.</text>
</comment>
<organism evidence="1 2">
    <name type="scientific">Metabacillus endolithicus</name>
    <dbReference type="NCBI Taxonomy" id="1535204"/>
    <lineage>
        <taxon>Bacteria</taxon>
        <taxon>Bacillati</taxon>
        <taxon>Bacillota</taxon>
        <taxon>Bacilli</taxon>
        <taxon>Bacillales</taxon>
        <taxon>Bacillaceae</taxon>
        <taxon>Metabacillus</taxon>
    </lineage>
</organism>
<evidence type="ECO:0000313" key="2">
    <source>
        <dbReference type="Proteomes" id="UP001597318"/>
    </source>
</evidence>
<name>A0ABW5BSI6_9BACI</name>
<evidence type="ECO:0008006" key="3">
    <source>
        <dbReference type="Google" id="ProtNLM"/>
    </source>
</evidence>
<proteinExistence type="predicted"/>
<protein>
    <recommendedName>
        <fullName evidence="3">Preprotein translocase subunit SecA</fullName>
    </recommendedName>
</protein>
<keyword evidence="2" id="KW-1185">Reference proteome</keyword>